<protein>
    <submittedName>
        <fullName evidence="1">Uncharacterized protein</fullName>
    </submittedName>
</protein>
<organism evidence="1 2">
    <name type="scientific">Paramuricea clavata</name>
    <name type="common">Red gorgonian</name>
    <name type="synonym">Violescent sea-whip</name>
    <dbReference type="NCBI Taxonomy" id="317549"/>
    <lineage>
        <taxon>Eukaryota</taxon>
        <taxon>Metazoa</taxon>
        <taxon>Cnidaria</taxon>
        <taxon>Anthozoa</taxon>
        <taxon>Octocorallia</taxon>
        <taxon>Malacalcyonacea</taxon>
        <taxon>Plexauridae</taxon>
        <taxon>Paramuricea</taxon>
    </lineage>
</organism>
<dbReference type="PANTHER" id="PTHR31424">
    <property type="entry name" value="PROTEIN CBG23806"/>
    <property type="match status" value="1"/>
</dbReference>
<comment type="caution">
    <text evidence="1">The sequence shown here is derived from an EMBL/GenBank/DDBJ whole genome shotgun (WGS) entry which is preliminary data.</text>
</comment>
<dbReference type="PANTHER" id="PTHR31424:SF3">
    <property type="entry name" value="RING-TYPE DOMAIN-CONTAINING PROTEIN"/>
    <property type="match status" value="1"/>
</dbReference>
<sequence>MSFSLLDSDDVMSSKGSHTVGVVKGQESYELLKFLLLLLGMKGATSDHACIWCTIHKKYRFDMSKLEKFYSEKPMARTLEEIKKCALISQTHSCVHQPLLNIPLENIVLDELHLMLRITDILTRNLVTAAINWDKEDNFNKRPCERTNMHLEALITAVNNCGVCFKVWEKQNADGGGSGTYDFTSLMGVDKKLLLKYLPEKLEGVIKADLSENVINLWKSMLGKIEPSDDFVTNYFGKAKKWIQLFNSLSSVYDGYAKGNVTPYMHSMVYHVPTMMRKHSGIKKFTGQGIEKNNDDCRRIHLAKSNKWDAANDVLLVSKRVESLSSLHRTPRMYQKLNAQYWDNDLKEKRAKLKRKMEDEKKQMDENIHSNDEQNVESMSPAELRAGLAQYGIKTRVKNVKRLQEMFRSCLH</sequence>
<keyword evidence="2" id="KW-1185">Reference proteome</keyword>
<gene>
    <name evidence="1" type="ORF">PACLA_8A065168</name>
</gene>
<dbReference type="Proteomes" id="UP001152795">
    <property type="component" value="Unassembled WGS sequence"/>
</dbReference>
<name>A0A7D9IVU1_PARCT</name>
<evidence type="ECO:0000313" key="1">
    <source>
        <dbReference type="EMBL" id="CAB4014403.1"/>
    </source>
</evidence>
<dbReference type="EMBL" id="CACRXK020008287">
    <property type="protein sequence ID" value="CAB4014403.1"/>
    <property type="molecule type" value="Genomic_DNA"/>
</dbReference>
<dbReference type="OrthoDB" id="5989200at2759"/>
<dbReference type="AlphaFoldDB" id="A0A7D9IVU1"/>
<proteinExistence type="predicted"/>
<accession>A0A7D9IVU1</accession>
<evidence type="ECO:0000313" key="2">
    <source>
        <dbReference type="Proteomes" id="UP001152795"/>
    </source>
</evidence>
<reference evidence="1" key="1">
    <citation type="submission" date="2020-04" db="EMBL/GenBank/DDBJ databases">
        <authorList>
            <person name="Alioto T."/>
            <person name="Alioto T."/>
            <person name="Gomez Garrido J."/>
        </authorList>
    </citation>
    <scope>NUCLEOTIDE SEQUENCE</scope>
    <source>
        <strain evidence="1">A484AB</strain>
    </source>
</reference>